<dbReference type="AlphaFoldDB" id="A0A6J7EVY5"/>
<name>A0A6J7EVY5_9ZZZZ</name>
<accession>A0A6J7EVY5</accession>
<sequence length="221" mass="24798">MKTVVFIFTIRKSAILFAFIQMAVGRRTARRIKGVSFAKLMGTGTGKTFTPSDADLSQWAILFVADSVDVVDSSKFISQWRKRSVKSEKYLLNPISSHGEWSKKKPFTLEPSGHADGPVVAITRARLKWSQAIRFWKSIPPVVTDLHQSPGLIYSIGIGEAPIGLQGTFSVWKSGGALRDFAYKNAPHRAAIADTEKYRWYSEELFARFELINTADFDYVN</sequence>
<evidence type="ECO:0000313" key="1">
    <source>
        <dbReference type="EMBL" id="CAB4887852.1"/>
    </source>
</evidence>
<dbReference type="InterPro" id="IPR049574">
    <property type="entry name" value="CrtA-like"/>
</dbReference>
<reference evidence="1" key="1">
    <citation type="submission" date="2020-05" db="EMBL/GenBank/DDBJ databases">
        <authorList>
            <person name="Chiriac C."/>
            <person name="Salcher M."/>
            <person name="Ghai R."/>
            <person name="Kavagutti S V."/>
        </authorList>
    </citation>
    <scope>NUCLEOTIDE SEQUENCE</scope>
</reference>
<protein>
    <submittedName>
        <fullName evidence="1">Unannotated protein</fullName>
    </submittedName>
</protein>
<dbReference type="CDD" id="cd21650">
    <property type="entry name" value="CrtA-like"/>
    <property type="match status" value="1"/>
</dbReference>
<gene>
    <name evidence="1" type="ORF">UFOPK3482_01017</name>
</gene>
<organism evidence="1">
    <name type="scientific">freshwater metagenome</name>
    <dbReference type="NCBI Taxonomy" id="449393"/>
    <lineage>
        <taxon>unclassified sequences</taxon>
        <taxon>metagenomes</taxon>
        <taxon>ecological metagenomes</taxon>
    </lineage>
</organism>
<dbReference type="EMBL" id="CAFBLZ010000096">
    <property type="protein sequence ID" value="CAB4887852.1"/>
    <property type="molecule type" value="Genomic_DNA"/>
</dbReference>
<proteinExistence type="predicted"/>